<dbReference type="OrthoDB" id="529907at2"/>
<dbReference type="AlphaFoldDB" id="A0A2Z4FRP5"/>
<dbReference type="KEGG" id="bsed:DN745_09235"/>
<gene>
    <name evidence="1" type="ORF">DN745_09235</name>
</gene>
<dbReference type="GO" id="GO:0016747">
    <property type="term" value="F:acyltransferase activity, transferring groups other than amino-acyl groups"/>
    <property type="evidence" value="ECO:0007669"/>
    <property type="project" value="InterPro"/>
</dbReference>
<dbReference type="CDD" id="cd04301">
    <property type="entry name" value="NAT_SF"/>
    <property type="match status" value="1"/>
</dbReference>
<dbReference type="InterPro" id="IPR000182">
    <property type="entry name" value="GNAT_dom"/>
</dbReference>
<reference evidence="1 2" key="1">
    <citation type="submission" date="2018-06" db="EMBL/GenBank/DDBJ databases">
        <title>Lujinxingia sediminis gen. nov. sp. nov., a new facultative anaerobic member of the class Deltaproteobacteria, and proposal of Lujinxingaceae fam. nov.</title>
        <authorList>
            <person name="Guo L.-Y."/>
            <person name="Li C.-M."/>
            <person name="Wang S."/>
            <person name="Du Z.-J."/>
        </authorList>
    </citation>
    <scope>NUCLEOTIDE SEQUENCE [LARGE SCALE GENOMIC DNA]</scope>
    <source>
        <strain evidence="1 2">FA350</strain>
    </source>
</reference>
<dbReference type="Gene3D" id="3.40.630.30">
    <property type="match status" value="1"/>
</dbReference>
<dbReference type="PROSITE" id="PS51186">
    <property type="entry name" value="GNAT"/>
    <property type="match status" value="1"/>
</dbReference>
<evidence type="ECO:0000313" key="1">
    <source>
        <dbReference type="EMBL" id="AWV91394.1"/>
    </source>
</evidence>
<dbReference type="InterPro" id="IPR016181">
    <property type="entry name" value="Acyl_CoA_acyltransferase"/>
</dbReference>
<organism evidence="1 2">
    <name type="scientific">Bradymonas sediminis</name>
    <dbReference type="NCBI Taxonomy" id="1548548"/>
    <lineage>
        <taxon>Bacteria</taxon>
        <taxon>Deltaproteobacteria</taxon>
        <taxon>Bradymonadales</taxon>
        <taxon>Bradymonadaceae</taxon>
        <taxon>Bradymonas</taxon>
    </lineage>
</organism>
<dbReference type="SUPFAM" id="SSF55729">
    <property type="entry name" value="Acyl-CoA N-acyltransferases (Nat)"/>
    <property type="match status" value="1"/>
</dbReference>
<dbReference type="Proteomes" id="UP000249799">
    <property type="component" value="Chromosome"/>
</dbReference>
<accession>A0A2Z4FRP5</accession>
<evidence type="ECO:0000313" key="2">
    <source>
        <dbReference type="Proteomes" id="UP000249799"/>
    </source>
</evidence>
<dbReference type="Pfam" id="PF13508">
    <property type="entry name" value="Acetyltransf_7"/>
    <property type="match status" value="1"/>
</dbReference>
<keyword evidence="1" id="KW-0808">Transferase</keyword>
<keyword evidence="2" id="KW-1185">Reference proteome</keyword>
<dbReference type="EMBL" id="CP030032">
    <property type="protein sequence ID" value="AWV91394.1"/>
    <property type="molecule type" value="Genomic_DNA"/>
</dbReference>
<proteinExistence type="predicted"/>
<dbReference type="RefSeq" id="WP_111337605.1">
    <property type="nucleotide sequence ID" value="NZ_CP030032.1"/>
</dbReference>
<sequence length="194" mass="22784">MNWYEKLSQYFPTQEMKTRAHMELLLKERGDIYHKDEGPYHVLMYAETPGFVFVDYIWVSAKARGQGIGHKLMAKLKQKGKPIILEVEPIDYEDSDTEKRLHFYKREDFEHASTIGYHSRSLRTQEVDTLEILYWSPGKESEESIMEKMKQTYDKIHTFKDVQLYGESHDPVDDVLSIDPEATNDILEFDEPGA</sequence>
<name>A0A2Z4FRP5_9DELT</name>
<protein>
    <submittedName>
        <fullName evidence="1">GNAT family N-acetyltransferase</fullName>
    </submittedName>
</protein>